<protein>
    <submittedName>
        <fullName evidence="2">DUF2865 domain-containing protein</fullName>
    </submittedName>
</protein>
<keyword evidence="3" id="KW-1185">Reference proteome</keyword>
<evidence type="ECO:0000256" key="1">
    <source>
        <dbReference type="SAM" id="SignalP"/>
    </source>
</evidence>
<dbReference type="InterPro" id="IPR021293">
    <property type="entry name" value="DUF2865"/>
</dbReference>
<comment type="caution">
    <text evidence="2">The sequence shown here is derived from an EMBL/GenBank/DDBJ whole genome shotgun (WGS) entry which is preliminary data.</text>
</comment>
<evidence type="ECO:0000313" key="3">
    <source>
        <dbReference type="Proteomes" id="UP000281547"/>
    </source>
</evidence>
<dbReference type="AlphaFoldDB" id="A0A433X9X4"/>
<organism evidence="2 3">
    <name type="scientific">Arsenicitalea aurantiaca</name>
    <dbReference type="NCBI Taxonomy" id="1783274"/>
    <lineage>
        <taxon>Bacteria</taxon>
        <taxon>Pseudomonadati</taxon>
        <taxon>Pseudomonadota</taxon>
        <taxon>Alphaproteobacteria</taxon>
        <taxon>Hyphomicrobiales</taxon>
        <taxon>Devosiaceae</taxon>
        <taxon>Arsenicitalea</taxon>
    </lineage>
</organism>
<dbReference type="Proteomes" id="UP000281547">
    <property type="component" value="Unassembled WGS sequence"/>
</dbReference>
<reference evidence="2 3" key="1">
    <citation type="journal article" date="2016" name="Int. J. Syst. Evol. Microbiol.">
        <title>Arsenicitalea aurantiaca gen. nov., sp. nov., a new member of the family Hyphomicrobiaceae, isolated from high-arsenic sediment.</title>
        <authorList>
            <person name="Mu Y."/>
            <person name="Zhou L."/>
            <person name="Zeng X.C."/>
            <person name="Liu L."/>
            <person name="Pan Y."/>
            <person name="Chen X."/>
            <person name="Wang J."/>
            <person name="Li S."/>
            <person name="Li W.J."/>
            <person name="Wang Y."/>
        </authorList>
    </citation>
    <scope>NUCLEOTIDE SEQUENCE [LARGE SCALE GENOMIC DNA]</scope>
    <source>
        <strain evidence="2 3">42-50</strain>
    </source>
</reference>
<feature type="chain" id="PRO_5019190083" evidence="1">
    <location>
        <begin position="27"/>
        <end position="390"/>
    </location>
</feature>
<name>A0A433X9X4_9HYPH</name>
<evidence type="ECO:0000313" key="2">
    <source>
        <dbReference type="EMBL" id="RUT30937.1"/>
    </source>
</evidence>
<proteinExistence type="predicted"/>
<keyword evidence="1" id="KW-0732">Signal</keyword>
<feature type="signal peptide" evidence="1">
    <location>
        <begin position="1"/>
        <end position="26"/>
    </location>
</feature>
<dbReference type="EMBL" id="RZNJ01000003">
    <property type="protein sequence ID" value="RUT30937.1"/>
    <property type="molecule type" value="Genomic_DNA"/>
</dbReference>
<dbReference type="Pfam" id="PF11064">
    <property type="entry name" value="DUF2865"/>
    <property type="match status" value="1"/>
</dbReference>
<gene>
    <name evidence="2" type="ORF">EMQ25_08640</name>
</gene>
<sequence length="390" mass="42771">MERMLNTTRNALRMFLAIGAMGVLFATDMSAAHAQSASCAQLNASLQSLERNNDFRNSGSNDRRARDVQRSLQAAESTYVRSGCNDIARSGRQLPRQCQQLARQITSGREEYAALTQSVQTGSNVSQQREAILQEMARFGCNAGSNSRVVRQDQPGLFDRLFGGFTREGQGEGFSSDSNSQMRGGQFGGYGNYSTVRSLCVRRCDGFYWPISYSTVREYLQNDAMQCQQQCPGAEVELYYHDNPGQEPEQMVSLTGQPYTALPTAFRFRREYDKSCACGQQMNQGTIGIADVAGGGQSQASIAFGDANVPMPQRDPRGRIAPTNIEVAELISVPLPRRRPAAPGEVEPPHAVPAMADAANAQPRIVQFGERRVRVVGPNTPYVPEAEEES</sequence>
<accession>A0A433X9X4</accession>